<dbReference type="Proteomes" id="UP001198565">
    <property type="component" value="Unassembled WGS sequence"/>
</dbReference>
<protein>
    <submittedName>
        <fullName evidence="3">DUF5324 family protein</fullName>
    </submittedName>
</protein>
<keyword evidence="2" id="KW-1133">Transmembrane helix</keyword>
<name>A0ABS7QY28_9ACTN</name>
<evidence type="ECO:0000256" key="1">
    <source>
        <dbReference type="SAM" id="MobiDB-lite"/>
    </source>
</evidence>
<feature type="transmembrane region" description="Helical" evidence="2">
    <location>
        <begin position="169"/>
        <end position="190"/>
    </location>
</feature>
<feature type="compositionally biased region" description="Basic and acidic residues" evidence="1">
    <location>
        <begin position="224"/>
        <end position="243"/>
    </location>
</feature>
<evidence type="ECO:0000313" key="3">
    <source>
        <dbReference type="EMBL" id="MBY8888115.1"/>
    </source>
</evidence>
<evidence type="ECO:0000313" key="4">
    <source>
        <dbReference type="Proteomes" id="UP001198565"/>
    </source>
</evidence>
<keyword evidence="2" id="KW-0472">Membrane</keyword>
<dbReference type="InterPro" id="IPR035214">
    <property type="entry name" value="DUF5324"/>
</dbReference>
<proteinExistence type="predicted"/>
<dbReference type="EMBL" id="JAINVZ010000021">
    <property type="protein sequence ID" value="MBY8888115.1"/>
    <property type="molecule type" value="Genomic_DNA"/>
</dbReference>
<sequence length="243" mass="25819">MTRTDSARHAAATTKESVRHAAEVVAPYVGTAKDTAAHYADEARRRISPKVAAAAGQAKDTALAQYDSYVAPRVAQAKDAVPPKVAATTATAARRTRAAAQQAAQQAADYTAPRVNQAVDSARSAAEPVREEAVARAGAALAALRGQVSAAEVEKLVRKHQRRGRVGRFAKRTLVLGALAGAGFAAWRWWSKQTNPDWLVEAPSATEPLEDEARSVPGDTELDPEVRRKQAEEAAHRAEGGED</sequence>
<dbReference type="RefSeq" id="WP_222980846.1">
    <property type="nucleotide sequence ID" value="NZ_JAINVZ010000021.1"/>
</dbReference>
<feature type="region of interest" description="Disordered" evidence="1">
    <location>
        <begin position="199"/>
        <end position="243"/>
    </location>
</feature>
<dbReference type="Pfam" id="PF17258">
    <property type="entry name" value="DUF5324"/>
    <property type="match status" value="1"/>
</dbReference>
<gene>
    <name evidence="3" type="ORF">K7472_25215</name>
</gene>
<keyword evidence="2" id="KW-0812">Transmembrane</keyword>
<comment type="caution">
    <text evidence="3">The sequence shown here is derived from an EMBL/GenBank/DDBJ whole genome shotgun (WGS) entry which is preliminary data.</text>
</comment>
<evidence type="ECO:0000256" key="2">
    <source>
        <dbReference type="SAM" id="Phobius"/>
    </source>
</evidence>
<accession>A0ABS7QY28</accession>
<dbReference type="Gene3D" id="1.20.120.20">
    <property type="entry name" value="Apolipoprotein"/>
    <property type="match status" value="1"/>
</dbReference>
<organism evidence="3 4">
    <name type="scientific">Streptantibioticus parmotrematis</name>
    <dbReference type="NCBI Taxonomy" id="2873249"/>
    <lineage>
        <taxon>Bacteria</taxon>
        <taxon>Bacillati</taxon>
        <taxon>Actinomycetota</taxon>
        <taxon>Actinomycetes</taxon>
        <taxon>Kitasatosporales</taxon>
        <taxon>Streptomycetaceae</taxon>
        <taxon>Streptantibioticus</taxon>
    </lineage>
</organism>
<keyword evidence="4" id="KW-1185">Reference proteome</keyword>
<reference evidence="3 4" key="1">
    <citation type="submission" date="2021-08" db="EMBL/GenBank/DDBJ databases">
        <title>Streptomyces sp. PTM05 isolated from lichen.</title>
        <authorList>
            <person name="Somphong A."/>
            <person name="Phongsopitanun W."/>
            <person name="Tanasupawat S."/>
        </authorList>
    </citation>
    <scope>NUCLEOTIDE SEQUENCE [LARGE SCALE GENOMIC DNA]</scope>
    <source>
        <strain evidence="3 4">Ptm05</strain>
    </source>
</reference>